<dbReference type="NCBIfam" id="NF047686">
    <property type="entry name" value="IsaB_fam"/>
    <property type="match status" value="1"/>
</dbReference>
<comment type="subcellular location">
    <subcellularLocation>
        <location evidence="1">Secreted</location>
    </subcellularLocation>
</comment>
<evidence type="ECO:0000256" key="1">
    <source>
        <dbReference type="ARBA" id="ARBA00004613"/>
    </source>
</evidence>
<organism evidence="6 7">
    <name type="scientific">Staphylococcus saprophyticus</name>
    <dbReference type="NCBI Taxonomy" id="29385"/>
    <lineage>
        <taxon>Bacteria</taxon>
        <taxon>Bacillati</taxon>
        <taxon>Bacillota</taxon>
        <taxon>Bacilli</taxon>
        <taxon>Bacillales</taxon>
        <taxon>Staphylococcaceae</taxon>
        <taxon>Staphylococcus</taxon>
    </lineage>
</organism>
<reference evidence="6 7" key="1">
    <citation type="submission" date="2018-06" db="EMBL/GenBank/DDBJ databases">
        <authorList>
            <consortium name="Pathogen Informatics"/>
            <person name="Doyle S."/>
        </authorList>
    </citation>
    <scope>NUCLEOTIDE SEQUENCE [LARGE SCALE GENOMIC DNA]</scope>
    <source>
        <strain evidence="6 7">NCTC7688</strain>
    </source>
</reference>
<keyword evidence="3" id="KW-0732">Signal</keyword>
<dbReference type="EMBL" id="UHED01000001">
    <property type="protein sequence ID" value="SUM84305.1"/>
    <property type="molecule type" value="Genomic_DNA"/>
</dbReference>
<evidence type="ECO:0000256" key="5">
    <source>
        <dbReference type="ARBA" id="ARBA00093792"/>
    </source>
</evidence>
<proteinExistence type="inferred from homology"/>
<keyword evidence="2" id="KW-0964">Secreted</keyword>
<dbReference type="AlphaFoldDB" id="A0A380HQI0"/>
<evidence type="ECO:0000256" key="3">
    <source>
        <dbReference type="ARBA" id="ARBA00022729"/>
    </source>
</evidence>
<dbReference type="Proteomes" id="UP000254707">
    <property type="component" value="Unassembled WGS sequence"/>
</dbReference>
<evidence type="ECO:0000313" key="7">
    <source>
        <dbReference type="Proteomes" id="UP000254707"/>
    </source>
</evidence>
<evidence type="ECO:0000313" key="6">
    <source>
        <dbReference type="EMBL" id="SUM84305.1"/>
    </source>
</evidence>
<evidence type="ECO:0000256" key="4">
    <source>
        <dbReference type="ARBA" id="ARBA00093777"/>
    </source>
</evidence>
<sequence length="169" mass="18441">MNKIAKTFVAGSIVFGTALGISVSNEGVSQTEAQAATTQPWYEYSGYTSKGGDFVLDQSFYNGLKAGNVEFNGIKVNSQYTSDTATKTIYDQTFQQINGNKANSVTFDIQNKAVSFKDIRVQYGQNYEYQEPMNGEKKASGDGLYGYDVGKGHIVFYVSNGYVKSATLS</sequence>
<dbReference type="InterPro" id="IPR058086">
    <property type="entry name" value="IsaB"/>
</dbReference>
<gene>
    <name evidence="6" type="primary">isaB_2</name>
    <name evidence="6" type="ORF">NCTC7688_02414</name>
</gene>
<comment type="similarity">
    <text evidence="4">Belongs to the IsaB family.</text>
</comment>
<accession>A0A380HQI0</accession>
<dbReference type="RefSeq" id="WP_002484079.1">
    <property type="nucleotide sequence ID" value="NZ_CP014113.2"/>
</dbReference>
<protein>
    <recommendedName>
        <fullName evidence="5">Immunodominant staphylococcal antigen B</fullName>
    </recommendedName>
</protein>
<name>A0A380HQI0_STASA</name>
<evidence type="ECO:0000256" key="2">
    <source>
        <dbReference type="ARBA" id="ARBA00022525"/>
    </source>
</evidence>